<protein>
    <submittedName>
        <fullName evidence="2">Early endosome antigen 1</fullName>
    </submittedName>
</protein>
<dbReference type="Ensembl" id="ENSPCOT00000036993.1">
    <property type="protein sequence ID" value="ENSPCOP00000026259.1"/>
    <property type="gene ID" value="ENSPCOG00000025462.1"/>
</dbReference>
<feature type="coiled-coil region" evidence="1">
    <location>
        <begin position="385"/>
        <end position="559"/>
    </location>
</feature>
<gene>
    <name evidence="2" type="primary">EEA1</name>
</gene>
<dbReference type="GeneTree" id="ENSGT00940000156910"/>
<sequence>MKSLGSADELFKHYEAVHDAGNDSSHGGEANIALKRYDDITLLRQEVQDLQASLKEEKWYSEELKKELEKYQGLQQQVIAFKYLKHQMKDLFEQKAAQLATEIADVKSKYDEERSLREAAEQKVTHLTEELNKEATIIQDLKTELLQRPGIEDVAVLKKELVQVQTLMDNMTLEREKESEKLKDECKKLQAEYANSEATITQLRNELAKGPQEVAVYVQELQKLKSSINELTQKNENRRKKMQSMGLDTKLEEKHNEESVSKKNIQATLHQKDLDCQQLQSRLSASETSLQRIQAELSEKGEASQKLKEELSEVETKYQHLKAEFKQLQQQREEKEQHGLQLQSEINQSFLLLLYSLKFSTKMHKEDYSFSFRQEKFRVLCFFKLKEKVTNSTELQHQLEKTKQQHQEQQALQQNTTAKLREAQNDLEQVLRQIGDKDQKIQNLEALLQKSKENISLLEKEREDLYAKIQAGEGETAVLNQLQEKNHTLQEQVTQLAEKLKNQSESHKQAQENLHDQVQEQKAHLRAAQDRVLSLETSINELNSQLNESKEKVSQLDIQVILGNGRREYEQTDTVGQSMILFELNKITTQLDQVTTKLQDKQEHCSQLESHLKEYKEKHLSLEQKTEELEGQIKLKLNSMQEQMTQAQSTLKQKEKEEQQLQGNINELKQLTEQKKKVSSTKLDLQKKSEALENSKQMLTKQEQENVILKQEFENLSQDAKMQQKELNNRIQTTVTELQKVKMEKETLMTELSTVKEKLSKVSDSLKNSKSEFEKENQKGKAVILDLVSKLENKLQQQSTHAAQELAAEREKISVLQNTCEKSQENLKQLQSDFYGKESELLATRQDLKSVEEKLSLAQEDLISNRNQIGNQNKLIQELKTAKATLEQDSAKREQQLKEQCKALQDIQKEKEITNLKDAKQLLIQQKLELQGKVDSLKATLEQEKRNQQMLKEQVKKEEDELKKEFMEKEAKLVSKSIVGSVFCNGDLNQSSERIFFYLEVMIEMLA</sequence>
<feature type="coiled-coil region" evidence="1">
    <location>
        <begin position="927"/>
        <end position="972"/>
    </location>
</feature>
<feature type="coiled-coil region" evidence="1">
    <location>
        <begin position="172"/>
        <end position="241"/>
    </location>
</feature>
<dbReference type="PANTHER" id="PTHR23164:SF30">
    <property type="entry name" value="EARLY ENDOSOME ANTIGEN 1"/>
    <property type="match status" value="1"/>
</dbReference>
<reference evidence="2" key="1">
    <citation type="submission" date="2025-08" db="UniProtKB">
        <authorList>
            <consortium name="Ensembl"/>
        </authorList>
    </citation>
    <scope>IDENTIFICATION</scope>
</reference>
<accession>A0A2K6GJ82</accession>
<dbReference type="GO" id="GO:0005769">
    <property type="term" value="C:early endosome"/>
    <property type="evidence" value="ECO:0007669"/>
    <property type="project" value="TreeGrafter"/>
</dbReference>
<feature type="coiled-coil region" evidence="1">
    <location>
        <begin position="584"/>
        <end position="776"/>
    </location>
</feature>
<feature type="coiled-coil region" evidence="1">
    <location>
        <begin position="89"/>
        <end position="130"/>
    </location>
</feature>
<dbReference type="GO" id="GO:0005545">
    <property type="term" value="F:1-phosphatidylinositol binding"/>
    <property type="evidence" value="ECO:0007669"/>
    <property type="project" value="TreeGrafter"/>
</dbReference>
<evidence type="ECO:0000313" key="2">
    <source>
        <dbReference type="Ensembl" id="ENSPCOP00000026259.1"/>
    </source>
</evidence>
<keyword evidence="1" id="KW-0175">Coiled coil</keyword>
<name>A0A2K6GJ82_PROCO</name>
<reference evidence="2" key="2">
    <citation type="submission" date="2025-09" db="UniProtKB">
        <authorList>
            <consortium name="Ensembl"/>
        </authorList>
    </citation>
    <scope>IDENTIFICATION</scope>
</reference>
<dbReference type="AlphaFoldDB" id="A0A2K6GJ82"/>
<feature type="coiled-coil region" evidence="1">
    <location>
        <begin position="806"/>
        <end position="899"/>
    </location>
</feature>
<dbReference type="Proteomes" id="UP000233160">
    <property type="component" value="Unassembled WGS sequence"/>
</dbReference>
<dbReference type="PANTHER" id="PTHR23164">
    <property type="entry name" value="EARLY ENDOSOME ANTIGEN 1"/>
    <property type="match status" value="1"/>
</dbReference>
<dbReference type="GO" id="GO:0006897">
    <property type="term" value="P:endocytosis"/>
    <property type="evidence" value="ECO:0007669"/>
    <property type="project" value="TreeGrafter"/>
</dbReference>
<feature type="coiled-coil region" evidence="1">
    <location>
        <begin position="276"/>
        <end position="348"/>
    </location>
</feature>
<proteinExistence type="predicted"/>
<organism evidence="2 3">
    <name type="scientific">Propithecus coquereli</name>
    <name type="common">Coquerel's sifaka</name>
    <name type="synonym">Propithecus verreauxi coquereli</name>
    <dbReference type="NCBI Taxonomy" id="379532"/>
    <lineage>
        <taxon>Eukaryota</taxon>
        <taxon>Metazoa</taxon>
        <taxon>Chordata</taxon>
        <taxon>Craniata</taxon>
        <taxon>Vertebrata</taxon>
        <taxon>Euteleostomi</taxon>
        <taxon>Mammalia</taxon>
        <taxon>Eutheria</taxon>
        <taxon>Euarchontoglires</taxon>
        <taxon>Primates</taxon>
        <taxon>Strepsirrhini</taxon>
        <taxon>Lemuriformes</taxon>
        <taxon>Indriidae</taxon>
        <taxon>Propithecus</taxon>
    </lineage>
</organism>
<evidence type="ECO:0000313" key="3">
    <source>
        <dbReference type="Proteomes" id="UP000233160"/>
    </source>
</evidence>
<keyword evidence="3" id="KW-1185">Reference proteome</keyword>
<evidence type="ECO:0000256" key="1">
    <source>
        <dbReference type="SAM" id="Coils"/>
    </source>
</evidence>